<keyword evidence="1" id="KW-0472">Membrane</keyword>
<gene>
    <name evidence="2" type="ORF">TA5114_01431</name>
</gene>
<keyword evidence="1" id="KW-1133">Transmembrane helix</keyword>
<name>A0A0P1IQ77_9RHOB</name>
<dbReference type="AlphaFoldDB" id="A0A0P1IQ77"/>
<dbReference type="Pfam" id="PF14079">
    <property type="entry name" value="DUF4260"/>
    <property type="match status" value="1"/>
</dbReference>
<dbReference type="OrthoDB" id="9813911at2"/>
<feature type="transmembrane region" description="Helical" evidence="1">
    <location>
        <begin position="30"/>
        <end position="52"/>
    </location>
</feature>
<dbReference type="Proteomes" id="UP000051184">
    <property type="component" value="Unassembled WGS sequence"/>
</dbReference>
<feature type="transmembrane region" description="Helical" evidence="1">
    <location>
        <begin position="64"/>
        <end position="92"/>
    </location>
</feature>
<evidence type="ECO:0008006" key="4">
    <source>
        <dbReference type="Google" id="ProtNLM"/>
    </source>
</evidence>
<evidence type="ECO:0000256" key="1">
    <source>
        <dbReference type="SAM" id="Phobius"/>
    </source>
</evidence>
<keyword evidence="1" id="KW-0812">Transmembrane</keyword>
<evidence type="ECO:0000313" key="3">
    <source>
        <dbReference type="Proteomes" id="UP000051184"/>
    </source>
</evidence>
<sequence length="122" mass="13072">MAIAKSWQRMEGGLVLLGAISAYMNLDHGIAWWLALIIFFAPDLSFLGYAFGPKVGALAYNFTHIYGFGAVVTAVAFAAGSVFWIGMGLLLIAHCGFDRVLGYGLKSPEGFQITHLGKIGKS</sequence>
<organism evidence="2 3">
    <name type="scientific">Cognatishimia activa</name>
    <dbReference type="NCBI Taxonomy" id="1715691"/>
    <lineage>
        <taxon>Bacteria</taxon>
        <taxon>Pseudomonadati</taxon>
        <taxon>Pseudomonadota</taxon>
        <taxon>Alphaproteobacteria</taxon>
        <taxon>Rhodobacterales</taxon>
        <taxon>Paracoccaceae</taxon>
        <taxon>Cognatishimia</taxon>
    </lineage>
</organism>
<reference evidence="3" key="1">
    <citation type="submission" date="2015-09" db="EMBL/GenBank/DDBJ databases">
        <authorList>
            <person name="Rodrigo-Torres Lidia"/>
            <person name="Arahal R.David."/>
        </authorList>
    </citation>
    <scope>NUCLEOTIDE SEQUENCE [LARGE SCALE GENOMIC DNA]</scope>
    <source>
        <strain evidence="3">CECT 5114</strain>
    </source>
</reference>
<evidence type="ECO:0000313" key="2">
    <source>
        <dbReference type="EMBL" id="CUK25630.1"/>
    </source>
</evidence>
<proteinExistence type="predicted"/>
<dbReference type="RefSeq" id="WP_058314603.1">
    <property type="nucleotide sequence ID" value="NZ_CYTO01000010.1"/>
</dbReference>
<dbReference type="STRING" id="1715691.TA5113_01691"/>
<dbReference type="EMBL" id="CYUE01000013">
    <property type="protein sequence ID" value="CUK25630.1"/>
    <property type="molecule type" value="Genomic_DNA"/>
</dbReference>
<accession>A0A0P1IQ77</accession>
<keyword evidence="3" id="KW-1185">Reference proteome</keyword>
<dbReference type="InterPro" id="IPR025356">
    <property type="entry name" value="DUF4260"/>
</dbReference>
<protein>
    <recommendedName>
        <fullName evidence="4">DUF4260 domain-containing protein</fullName>
    </recommendedName>
</protein>